<protein>
    <submittedName>
        <fullName evidence="1">Uncharacterized protein</fullName>
    </submittedName>
</protein>
<proteinExistence type="predicted"/>
<sequence length="180" mass="21061">MYYYLAILIFIIIFTWLEFAERRDNFKDSLSLRKEFESWIIDSDNSKRPSNALFSDLYQKCYQKRHHAKTVHKGNRALLMSEQADIVSSFPTTHPQLVLDELSILDNLVDYFELEYRKMKSVKSLVTYAISLPIRLSNCLGINSDPDSKSTKAIAWVVTLILPELKELLIRFIIFLFKGK</sequence>
<evidence type="ECO:0000313" key="2">
    <source>
        <dbReference type="Proteomes" id="UP000280759"/>
    </source>
</evidence>
<name>A0A3P5XM77_STRCB</name>
<dbReference type="RefSeq" id="WP_094398259.1">
    <property type="nucleotide sequence ID" value="NZ_UXEP01000003.1"/>
</dbReference>
<keyword evidence="2" id="KW-1185">Reference proteome</keyword>
<organism evidence="1 2">
    <name type="scientific">Streptococcus canis</name>
    <dbReference type="NCBI Taxonomy" id="1329"/>
    <lineage>
        <taxon>Bacteria</taxon>
        <taxon>Bacillati</taxon>
        <taxon>Bacillota</taxon>
        <taxon>Bacilli</taxon>
        <taxon>Lactobacillales</taxon>
        <taxon>Streptococcaceae</taxon>
        <taxon>Streptococcus</taxon>
    </lineage>
</organism>
<gene>
    <name evidence="1" type="ORF">FMV2238Y02_02390</name>
</gene>
<evidence type="ECO:0000313" key="1">
    <source>
        <dbReference type="EMBL" id="VDC41796.1"/>
    </source>
</evidence>
<dbReference type="EMBL" id="UXEP01000003">
    <property type="protein sequence ID" value="VDC41796.1"/>
    <property type="molecule type" value="Genomic_DNA"/>
</dbReference>
<accession>A0A3P5XM77</accession>
<dbReference type="Proteomes" id="UP000280759">
    <property type="component" value="Unassembled WGS sequence"/>
</dbReference>
<reference evidence="1 2" key="1">
    <citation type="submission" date="2018-10" db="EMBL/GenBank/DDBJ databases">
        <authorList>
            <consortium name="Molecular Microbiology and Infection Unit (UMMI)"/>
            <person name="Machado M."/>
        </authorList>
    </citation>
    <scope>NUCLEOTIDE SEQUENCE [LARGE SCALE GENOMIC DNA]</scope>
    <source>
        <strain evidence="1">FMV2238.02</strain>
    </source>
</reference>
<dbReference type="AlphaFoldDB" id="A0A3P5XM77"/>